<dbReference type="InterPro" id="IPR018200">
    <property type="entry name" value="USP_CS"/>
</dbReference>
<dbReference type="PROSITE" id="PS50235">
    <property type="entry name" value="USP_3"/>
    <property type="match status" value="1"/>
</dbReference>
<comment type="catalytic activity">
    <reaction evidence="1">
        <text>Thiol-dependent hydrolysis of ester, thioester, amide, peptide and isopeptide bonds formed by the C-terminal Gly of ubiquitin (a 76-residue protein attached to proteins as an intracellular targeting signal).</text>
        <dbReference type="EC" id="3.4.19.12"/>
    </reaction>
</comment>
<keyword evidence="5" id="KW-0833">Ubl conjugation pathway</keyword>
<dbReference type="AlphaFoldDB" id="A0A6C0F9S6"/>
<evidence type="ECO:0000256" key="3">
    <source>
        <dbReference type="ARBA" id="ARBA00012759"/>
    </source>
</evidence>
<evidence type="ECO:0000256" key="4">
    <source>
        <dbReference type="ARBA" id="ARBA00022670"/>
    </source>
</evidence>
<dbReference type="Pfam" id="PF00443">
    <property type="entry name" value="UCH"/>
    <property type="match status" value="1"/>
</dbReference>
<dbReference type="InterPro" id="IPR001394">
    <property type="entry name" value="Peptidase_C19_UCH"/>
</dbReference>
<evidence type="ECO:0000259" key="8">
    <source>
        <dbReference type="PROSITE" id="PS50235"/>
    </source>
</evidence>
<dbReference type="InterPro" id="IPR028889">
    <property type="entry name" value="USP"/>
</dbReference>
<dbReference type="EC" id="3.4.19.12" evidence="3"/>
<dbReference type="PROSITE" id="PS00972">
    <property type="entry name" value="USP_1"/>
    <property type="match status" value="1"/>
</dbReference>
<name>A0A6C0F9S6_9ZZZZ</name>
<dbReference type="PANTHER" id="PTHR21646:SF24">
    <property type="entry name" value="UBIQUITIN CARBOXYL-TERMINAL HYDROLASE"/>
    <property type="match status" value="1"/>
</dbReference>
<evidence type="ECO:0000256" key="6">
    <source>
        <dbReference type="ARBA" id="ARBA00022801"/>
    </source>
</evidence>
<dbReference type="PANTHER" id="PTHR21646">
    <property type="entry name" value="UBIQUITIN CARBOXYL-TERMINAL HYDROLASE"/>
    <property type="match status" value="1"/>
</dbReference>
<comment type="similarity">
    <text evidence="2">Belongs to the peptidase C19 family.</text>
</comment>
<evidence type="ECO:0000313" key="9">
    <source>
        <dbReference type="EMBL" id="QHT36640.1"/>
    </source>
</evidence>
<dbReference type="GO" id="GO:0006508">
    <property type="term" value="P:proteolysis"/>
    <property type="evidence" value="ECO:0007669"/>
    <property type="project" value="UniProtKB-KW"/>
</dbReference>
<accession>A0A6C0F9S6</accession>
<protein>
    <recommendedName>
        <fullName evidence="3">ubiquitinyl hydrolase 1</fullName>
        <ecNumber evidence="3">3.4.19.12</ecNumber>
    </recommendedName>
</protein>
<dbReference type="Gene3D" id="3.90.70.10">
    <property type="entry name" value="Cysteine proteinases"/>
    <property type="match status" value="1"/>
</dbReference>
<sequence>MSKAIYAGNKGLANLGNTCYMNSALQCLSHLLTFHPLNEKFQAECEAAESESMIDAWLEFQREMWSNERQQMVVPRNLLERFQELCNAHDLYFENFEQNDVHEFLVLFLDLMHRGITRPVSFRISSKETNDVAIKAYDTWKRFYETDYSYIVHNFHSQKITLTSCPNCSYYTSNHEPEQVLTIEIPRGAHTIEKCLEYHTRKHILDKENLWTCDKCHKKSQAIQRTMLWKTPDILIIMLKRYSGRRKISRHIAFDETLDIKDYTVNYAFAGCNPSTAYALQAVSVQDGSLGGGHYYAYCKNNLDKQWRCYNDTNVTLTPIEKVLQCSGYVFFYKRV</sequence>
<evidence type="ECO:0000256" key="2">
    <source>
        <dbReference type="ARBA" id="ARBA00009085"/>
    </source>
</evidence>
<dbReference type="GO" id="GO:0004843">
    <property type="term" value="F:cysteine-type deubiquitinase activity"/>
    <property type="evidence" value="ECO:0007669"/>
    <property type="project" value="UniProtKB-EC"/>
</dbReference>
<dbReference type="GO" id="GO:0016579">
    <property type="term" value="P:protein deubiquitination"/>
    <property type="evidence" value="ECO:0007669"/>
    <property type="project" value="InterPro"/>
</dbReference>
<keyword evidence="7" id="KW-0788">Thiol protease</keyword>
<evidence type="ECO:0000256" key="1">
    <source>
        <dbReference type="ARBA" id="ARBA00000707"/>
    </source>
</evidence>
<evidence type="ECO:0000256" key="5">
    <source>
        <dbReference type="ARBA" id="ARBA00022786"/>
    </source>
</evidence>
<dbReference type="EMBL" id="MN738786">
    <property type="protein sequence ID" value="QHT36640.1"/>
    <property type="molecule type" value="Genomic_DNA"/>
</dbReference>
<proteinExistence type="inferred from homology"/>
<dbReference type="InterPro" id="IPR050185">
    <property type="entry name" value="Ub_carboxyl-term_hydrolase"/>
</dbReference>
<feature type="domain" description="USP" evidence="8">
    <location>
        <begin position="10"/>
        <end position="336"/>
    </location>
</feature>
<reference evidence="9" key="1">
    <citation type="journal article" date="2020" name="Nature">
        <title>Giant virus diversity and host interactions through global metagenomics.</title>
        <authorList>
            <person name="Schulz F."/>
            <person name="Roux S."/>
            <person name="Paez-Espino D."/>
            <person name="Jungbluth S."/>
            <person name="Walsh D.A."/>
            <person name="Denef V.J."/>
            <person name="McMahon K.D."/>
            <person name="Konstantinidis K.T."/>
            <person name="Eloe-Fadrosh E.A."/>
            <person name="Kyrpides N.C."/>
            <person name="Woyke T."/>
        </authorList>
    </citation>
    <scope>NUCLEOTIDE SEQUENCE</scope>
    <source>
        <strain evidence="9">GVMAG-S-ERX555967-130</strain>
    </source>
</reference>
<keyword evidence="6" id="KW-0378">Hydrolase</keyword>
<dbReference type="SUPFAM" id="SSF54001">
    <property type="entry name" value="Cysteine proteinases"/>
    <property type="match status" value="1"/>
</dbReference>
<organism evidence="9">
    <name type="scientific">viral metagenome</name>
    <dbReference type="NCBI Taxonomy" id="1070528"/>
    <lineage>
        <taxon>unclassified sequences</taxon>
        <taxon>metagenomes</taxon>
        <taxon>organismal metagenomes</taxon>
    </lineage>
</organism>
<evidence type="ECO:0000256" key="7">
    <source>
        <dbReference type="ARBA" id="ARBA00022807"/>
    </source>
</evidence>
<keyword evidence="4" id="KW-0645">Protease</keyword>
<dbReference type="InterPro" id="IPR038765">
    <property type="entry name" value="Papain-like_cys_pep_sf"/>
</dbReference>